<dbReference type="EMBL" id="CM047899">
    <property type="protein sequence ID" value="KAJ0101580.1"/>
    <property type="molecule type" value="Genomic_DNA"/>
</dbReference>
<comment type="caution">
    <text evidence="1">The sequence shown here is derived from an EMBL/GenBank/DDBJ whole genome shotgun (WGS) entry which is preliminary data.</text>
</comment>
<proteinExistence type="predicted"/>
<organism evidence="1 2">
    <name type="scientific">Pistacia atlantica</name>
    <dbReference type="NCBI Taxonomy" id="434234"/>
    <lineage>
        <taxon>Eukaryota</taxon>
        <taxon>Viridiplantae</taxon>
        <taxon>Streptophyta</taxon>
        <taxon>Embryophyta</taxon>
        <taxon>Tracheophyta</taxon>
        <taxon>Spermatophyta</taxon>
        <taxon>Magnoliopsida</taxon>
        <taxon>eudicotyledons</taxon>
        <taxon>Gunneridae</taxon>
        <taxon>Pentapetalae</taxon>
        <taxon>rosids</taxon>
        <taxon>malvids</taxon>
        <taxon>Sapindales</taxon>
        <taxon>Anacardiaceae</taxon>
        <taxon>Pistacia</taxon>
    </lineage>
</organism>
<dbReference type="Proteomes" id="UP001164250">
    <property type="component" value="Chromosome 3"/>
</dbReference>
<name>A0ACC1BRG1_9ROSI</name>
<protein>
    <submittedName>
        <fullName evidence="1">Uncharacterized protein</fullName>
    </submittedName>
</protein>
<sequence length="100" mass="11950">MCMQQEIKGSQGGRWLSTDVNQRQQCFRQCCQELQEVDRRCRCQNLKQMVRHQQQQEQFRVRRFRNFMKQPVNCLAYATFHPFRVVSSVHPIRLTAMSGG</sequence>
<evidence type="ECO:0000313" key="2">
    <source>
        <dbReference type="Proteomes" id="UP001164250"/>
    </source>
</evidence>
<reference evidence="2" key="1">
    <citation type="journal article" date="2023" name="G3 (Bethesda)">
        <title>Genome assembly and association tests identify interacting loci associated with vigor, precocity, and sex in interspecific pistachio rootstocks.</title>
        <authorList>
            <person name="Palmer W."/>
            <person name="Jacygrad E."/>
            <person name="Sagayaradj S."/>
            <person name="Cavanaugh K."/>
            <person name="Han R."/>
            <person name="Bertier L."/>
            <person name="Beede B."/>
            <person name="Kafkas S."/>
            <person name="Golino D."/>
            <person name="Preece J."/>
            <person name="Michelmore R."/>
        </authorList>
    </citation>
    <scope>NUCLEOTIDE SEQUENCE [LARGE SCALE GENOMIC DNA]</scope>
</reference>
<evidence type="ECO:0000313" key="1">
    <source>
        <dbReference type="EMBL" id="KAJ0101580.1"/>
    </source>
</evidence>
<accession>A0ACC1BRG1</accession>
<gene>
    <name evidence="1" type="ORF">Patl1_04300</name>
</gene>
<keyword evidence="2" id="KW-1185">Reference proteome</keyword>